<dbReference type="InterPro" id="IPR016181">
    <property type="entry name" value="Acyl_CoA_acyltransferase"/>
</dbReference>
<accession>A0A1R4J828</accession>
<name>A0A1R4J828_9ACTN</name>
<dbReference type="EMBL" id="FUKQ01000024">
    <property type="protein sequence ID" value="SJN28246.1"/>
    <property type="molecule type" value="Genomic_DNA"/>
</dbReference>
<proteinExistence type="predicted"/>
<feature type="region of interest" description="Disordered" evidence="1">
    <location>
        <begin position="1"/>
        <end position="22"/>
    </location>
</feature>
<dbReference type="SUPFAM" id="SSF55729">
    <property type="entry name" value="Acyl-CoA N-acyltransferases (Nat)"/>
    <property type="match status" value="1"/>
</dbReference>
<gene>
    <name evidence="2" type="ORF">FM114_06050</name>
</gene>
<evidence type="ECO:0000256" key="1">
    <source>
        <dbReference type="SAM" id="MobiDB-lite"/>
    </source>
</evidence>
<evidence type="ECO:0000313" key="3">
    <source>
        <dbReference type="Proteomes" id="UP000188342"/>
    </source>
</evidence>
<dbReference type="Proteomes" id="UP000188342">
    <property type="component" value="Unassembled WGS sequence"/>
</dbReference>
<dbReference type="Gene3D" id="3.40.630.30">
    <property type="match status" value="1"/>
</dbReference>
<organism evidence="2 3">
    <name type="scientific">Luteococcus japonicus LSP_Lj1</name>
    <dbReference type="NCBI Taxonomy" id="1255658"/>
    <lineage>
        <taxon>Bacteria</taxon>
        <taxon>Bacillati</taxon>
        <taxon>Actinomycetota</taxon>
        <taxon>Actinomycetes</taxon>
        <taxon>Propionibacteriales</taxon>
        <taxon>Propionibacteriaceae</taxon>
        <taxon>Luteococcus</taxon>
    </lineage>
</organism>
<protein>
    <submittedName>
        <fullName evidence="2">Uncharacterized protein</fullName>
    </submittedName>
</protein>
<sequence>MASPVAGGSSGSCPTLGPGRAPGTNSKIKKVLILVWWDDGSMEFRPACAGGSRRFARCWPRRWPMIPWFGGTSRPRVQLWRLSPIVRWLVPSRRRPSSSSLISNGSAGWPATSCWPSNDLCCRGVPSRSSTREGSWGLPCGCLRGWSGNRRCLVPATSWGSSWGTRFYWRVRSASSRHGKGRPSGGFYLADLGLLPGFQASRGPGFQASRSGLASRLMRHCMAELEGPMWAESANPRGLDFYRRLGFAAVHQASLFDTTLSRLRLER</sequence>
<keyword evidence="3" id="KW-1185">Reference proteome</keyword>
<dbReference type="AlphaFoldDB" id="A0A1R4J828"/>
<evidence type="ECO:0000313" key="2">
    <source>
        <dbReference type="EMBL" id="SJN28246.1"/>
    </source>
</evidence>
<reference evidence="2 3" key="1">
    <citation type="submission" date="2017-02" db="EMBL/GenBank/DDBJ databases">
        <authorList>
            <person name="Peterson S.W."/>
        </authorList>
    </citation>
    <scope>NUCLEOTIDE SEQUENCE [LARGE SCALE GENOMIC DNA]</scope>
    <source>
        <strain evidence="2 3">LSP_Lj1</strain>
    </source>
</reference>